<feature type="region of interest" description="Disordered" evidence="1">
    <location>
        <begin position="131"/>
        <end position="158"/>
    </location>
</feature>
<feature type="transmembrane region" description="Helical" evidence="2">
    <location>
        <begin position="226"/>
        <end position="245"/>
    </location>
</feature>
<protein>
    <submittedName>
        <fullName evidence="3">Uncharacterized protein</fullName>
    </submittedName>
</protein>
<evidence type="ECO:0000256" key="1">
    <source>
        <dbReference type="SAM" id="MobiDB-lite"/>
    </source>
</evidence>
<comment type="caution">
    <text evidence="3">The sequence shown here is derived from an EMBL/GenBank/DDBJ whole genome shotgun (WGS) entry which is preliminary data.</text>
</comment>
<dbReference type="EMBL" id="BQFW01000010">
    <property type="protein sequence ID" value="GJJ75244.1"/>
    <property type="molecule type" value="Genomic_DNA"/>
</dbReference>
<sequence length="387" mass="42486">MPPSEIQAESVLPIHLPMQPLHPSTLRRSSRIAGRSAATMNGGSSSSSNSNTAYHSIRSDSMAYPSSSRSAEGVSSSNASSVPLSSSIALGTIPSEDMISNRSGTSSGASYSSPLTWLSRVITKAGQDERLHYHPNGQHHHSHHRHHHHHHHSRSLSQAGGILHGQAEAPLGKQLFSKATVVTLEKKYATVQWAAEFYCTISSPFFALPVFLYLDPSFRWSAPDIHITHFVIALSVITAMTSTLYHATLYKIFSSLDACFATIMFYLNTLQLLRSLPPPYAMMVPDLIASIVHWEATPYVMAVGMVSLFLFSWRRTAMLSLMLMVLMIPATIWGFIVHESWIGLGFGLLGLSMFAADRFHFFCGHSYWHLAGGLSLWYGIASGALAK</sequence>
<feature type="compositionally biased region" description="Low complexity" evidence="1">
    <location>
        <begin position="31"/>
        <end position="51"/>
    </location>
</feature>
<keyword evidence="4" id="KW-1185">Reference proteome</keyword>
<keyword evidence="2" id="KW-1133">Transmembrane helix</keyword>
<evidence type="ECO:0000256" key="2">
    <source>
        <dbReference type="SAM" id="Phobius"/>
    </source>
</evidence>
<feature type="transmembrane region" description="Helical" evidence="2">
    <location>
        <begin position="252"/>
        <end position="271"/>
    </location>
</feature>
<feature type="transmembrane region" description="Helical" evidence="2">
    <location>
        <begin position="291"/>
        <end position="311"/>
    </location>
</feature>
<evidence type="ECO:0000313" key="4">
    <source>
        <dbReference type="Proteomes" id="UP000827284"/>
    </source>
</evidence>
<proteinExistence type="predicted"/>
<accession>A0A9P3HEI3</accession>
<reference evidence="3" key="1">
    <citation type="submission" date="2021-11" db="EMBL/GenBank/DDBJ databases">
        <authorList>
            <person name="Herlambang A."/>
            <person name="Guo Y."/>
            <person name="Takashima Y."/>
            <person name="Nishizawa T."/>
        </authorList>
    </citation>
    <scope>NUCLEOTIDE SEQUENCE</scope>
    <source>
        <strain evidence="3">E1425</strain>
    </source>
</reference>
<dbReference type="OrthoDB" id="2131449at2759"/>
<keyword evidence="2" id="KW-0472">Membrane</keyword>
<feature type="transmembrane region" description="Helical" evidence="2">
    <location>
        <begin position="318"/>
        <end position="336"/>
    </location>
</feature>
<reference evidence="3" key="2">
    <citation type="journal article" date="2022" name="Microbiol. Resour. Announc.">
        <title>Whole-Genome Sequence of Entomortierella parvispora E1425, a Mucoromycotan Fungus Associated with Burkholderiaceae-Related Endosymbiotic Bacteria.</title>
        <authorList>
            <person name="Herlambang A."/>
            <person name="Guo Y."/>
            <person name="Takashima Y."/>
            <person name="Narisawa K."/>
            <person name="Ohta H."/>
            <person name="Nishizawa T."/>
        </authorList>
    </citation>
    <scope>NUCLEOTIDE SEQUENCE</scope>
    <source>
        <strain evidence="3">E1425</strain>
    </source>
</reference>
<dbReference type="AlphaFoldDB" id="A0A9P3HEI3"/>
<feature type="transmembrane region" description="Helical" evidence="2">
    <location>
        <begin position="367"/>
        <end position="386"/>
    </location>
</feature>
<feature type="compositionally biased region" description="Low complexity" evidence="1">
    <location>
        <begin position="66"/>
        <end position="84"/>
    </location>
</feature>
<organism evidence="3 4">
    <name type="scientific">Entomortierella parvispora</name>
    <dbReference type="NCBI Taxonomy" id="205924"/>
    <lineage>
        <taxon>Eukaryota</taxon>
        <taxon>Fungi</taxon>
        <taxon>Fungi incertae sedis</taxon>
        <taxon>Mucoromycota</taxon>
        <taxon>Mortierellomycotina</taxon>
        <taxon>Mortierellomycetes</taxon>
        <taxon>Mortierellales</taxon>
        <taxon>Mortierellaceae</taxon>
        <taxon>Entomortierella</taxon>
    </lineage>
</organism>
<gene>
    <name evidence="3" type="ORF">EMPS_07602</name>
</gene>
<feature type="transmembrane region" description="Helical" evidence="2">
    <location>
        <begin position="193"/>
        <end position="214"/>
    </location>
</feature>
<keyword evidence="2" id="KW-0812">Transmembrane</keyword>
<feature type="region of interest" description="Disordered" evidence="1">
    <location>
        <begin position="1"/>
        <end position="84"/>
    </location>
</feature>
<feature type="compositionally biased region" description="Basic residues" evidence="1">
    <location>
        <begin position="137"/>
        <end position="154"/>
    </location>
</feature>
<evidence type="ECO:0000313" key="3">
    <source>
        <dbReference type="EMBL" id="GJJ75244.1"/>
    </source>
</evidence>
<dbReference type="Proteomes" id="UP000827284">
    <property type="component" value="Unassembled WGS sequence"/>
</dbReference>
<name>A0A9P3HEI3_9FUNG</name>